<dbReference type="Pfam" id="PF00023">
    <property type="entry name" value="Ank"/>
    <property type="match status" value="1"/>
</dbReference>
<dbReference type="Gene3D" id="1.25.40.20">
    <property type="entry name" value="Ankyrin repeat-containing domain"/>
    <property type="match status" value="2"/>
</dbReference>
<sequence>ASSNGKKEAVEILLHFGANINASAFDGHMPIHGAAIYGNMEVVEVLIRHATETASNTLKWTPLHVAIARRSRSSVEALIAANFNVNAVDAFGRMPIHLAALHGGFACALLVDAGADINAVSEEGKTPLDYILS</sequence>
<accession>A0A1Y2BNL3</accession>
<feature type="non-terminal residue" evidence="4">
    <location>
        <position position="133"/>
    </location>
</feature>
<evidence type="ECO:0000256" key="2">
    <source>
        <dbReference type="ARBA" id="ARBA00023043"/>
    </source>
</evidence>
<feature type="repeat" description="ANK" evidence="3">
    <location>
        <begin position="26"/>
        <end position="58"/>
    </location>
</feature>
<feature type="non-terminal residue" evidence="4">
    <location>
        <position position="1"/>
    </location>
</feature>
<reference evidence="4 5" key="1">
    <citation type="submission" date="2016-07" db="EMBL/GenBank/DDBJ databases">
        <title>Pervasive Adenine N6-methylation of Active Genes in Fungi.</title>
        <authorList>
            <consortium name="DOE Joint Genome Institute"/>
            <person name="Mondo S.J."/>
            <person name="Dannebaum R.O."/>
            <person name="Kuo R.C."/>
            <person name="Labutti K."/>
            <person name="Haridas S."/>
            <person name="Kuo A."/>
            <person name="Salamov A."/>
            <person name="Ahrendt S.R."/>
            <person name="Lipzen A."/>
            <person name="Sullivan W."/>
            <person name="Andreopoulos W.B."/>
            <person name="Clum A."/>
            <person name="Lindquist E."/>
            <person name="Daum C."/>
            <person name="Ramamoorthy G.K."/>
            <person name="Gryganskyi A."/>
            <person name="Culley D."/>
            <person name="Magnuson J.K."/>
            <person name="James T.Y."/>
            <person name="O'Malley M.A."/>
            <person name="Stajich J.E."/>
            <person name="Spatafora J.W."/>
            <person name="Visel A."/>
            <person name="Grigoriev I.V."/>
        </authorList>
    </citation>
    <scope>NUCLEOTIDE SEQUENCE [LARGE SCALE GENOMIC DNA]</scope>
    <source>
        <strain evidence="4 5">JEL800</strain>
    </source>
</reference>
<comment type="caution">
    <text evidence="4">The sequence shown here is derived from an EMBL/GenBank/DDBJ whole genome shotgun (WGS) entry which is preliminary data.</text>
</comment>
<dbReference type="PANTHER" id="PTHR24198:SF165">
    <property type="entry name" value="ANKYRIN REPEAT-CONTAINING PROTEIN-RELATED"/>
    <property type="match status" value="1"/>
</dbReference>
<dbReference type="Pfam" id="PF12796">
    <property type="entry name" value="Ank_2"/>
    <property type="match status" value="1"/>
</dbReference>
<protein>
    <submittedName>
        <fullName evidence="4">Ankyrin</fullName>
    </submittedName>
</protein>
<dbReference type="PRINTS" id="PR01415">
    <property type="entry name" value="ANKYRIN"/>
</dbReference>
<dbReference type="STRING" id="329046.A0A1Y2BNL3"/>
<keyword evidence="1" id="KW-0677">Repeat</keyword>
<evidence type="ECO:0000256" key="1">
    <source>
        <dbReference type="ARBA" id="ARBA00022737"/>
    </source>
</evidence>
<dbReference type="AlphaFoldDB" id="A0A1Y2BNL3"/>
<feature type="repeat" description="ANK" evidence="3">
    <location>
        <begin position="58"/>
        <end position="90"/>
    </location>
</feature>
<dbReference type="PROSITE" id="PS50297">
    <property type="entry name" value="ANK_REP_REGION"/>
    <property type="match status" value="1"/>
</dbReference>
<dbReference type="PROSITE" id="PS50088">
    <property type="entry name" value="ANK_REPEAT"/>
    <property type="match status" value="2"/>
</dbReference>
<proteinExistence type="predicted"/>
<gene>
    <name evidence="4" type="ORF">BCR33DRAFT_649897</name>
</gene>
<dbReference type="OrthoDB" id="2155313at2759"/>
<dbReference type="SUPFAM" id="SSF48403">
    <property type="entry name" value="Ankyrin repeat"/>
    <property type="match status" value="1"/>
</dbReference>
<evidence type="ECO:0000313" key="5">
    <source>
        <dbReference type="Proteomes" id="UP000193642"/>
    </source>
</evidence>
<dbReference type="PANTHER" id="PTHR24198">
    <property type="entry name" value="ANKYRIN REPEAT AND PROTEIN KINASE DOMAIN-CONTAINING PROTEIN"/>
    <property type="match status" value="1"/>
</dbReference>
<dbReference type="Proteomes" id="UP000193642">
    <property type="component" value="Unassembled WGS sequence"/>
</dbReference>
<dbReference type="SMART" id="SM00248">
    <property type="entry name" value="ANK"/>
    <property type="match status" value="3"/>
</dbReference>
<evidence type="ECO:0000256" key="3">
    <source>
        <dbReference type="PROSITE-ProRule" id="PRU00023"/>
    </source>
</evidence>
<keyword evidence="2 3" id="KW-0040">ANK repeat</keyword>
<organism evidence="4 5">
    <name type="scientific">Rhizoclosmatium globosum</name>
    <dbReference type="NCBI Taxonomy" id="329046"/>
    <lineage>
        <taxon>Eukaryota</taxon>
        <taxon>Fungi</taxon>
        <taxon>Fungi incertae sedis</taxon>
        <taxon>Chytridiomycota</taxon>
        <taxon>Chytridiomycota incertae sedis</taxon>
        <taxon>Chytridiomycetes</taxon>
        <taxon>Chytridiales</taxon>
        <taxon>Chytriomycetaceae</taxon>
        <taxon>Rhizoclosmatium</taxon>
    </lineage>
</organism>
<name>A0A1Y2BNL3_9FUNG</name>
<evidence type="ECO:0000313" key="4">
    <source>
        <dbReference type="EMBL" id="ORY36167.1"/>
    </source>
</evidence>
<dbReference type="EMBL" id="MCGO01000057">
    <property type="protein sequence ID" value="ORY36167.1"/>
    <property type="molecule type" value="Genomic_DNA"/>
</dbReference>
<dbReference type="InterPro" id="IPR002110">
    <property type="entry name" value="Ankyrin_rpt"/>
</dbReference>
<dbReference type="InterPro" id="IPR036770">
    <property type="entry name" value="Ankyrin_rpt-contain_sf"/>
</dbReference>
<keyword evidence="5" id="KW-1185">Reference proteome</keyword>